<dbReference type="FunFam" id="3.40.720.10:FF:000023">
    <property type="entry name" value="Arylsulfatase A"/>
    <property type="match status" value="1"/>
</dbReference>
<dbReference type="InterPro" id="IPR024607">
    <property type="entry name" value="Sulfatase_CS"/>
</dbReference>
<evidence type="ECO:0000313" key="11">
    <source>
        <dbReference type="Proteomes" id="UP000319908"/>
    </source>
</evidence>
<comment type="caution">
    <text evidence="10">The sequence shown here is derived from an EMBL/GenBank/DDBJ whole genome shotgun (WGS) entry which is preliminary data.</text>
</comment>
<comment type="cofactor">
    <cofactor evidence="1">
        <name>Ca(2+)</name>
        <dbReference type="ChEBI" id="CHEBI:29108"/>
    </cofactor>
</comment>
<keyword evidence="11" id="KW-1185">Reference proteome</keyword>
<feature type="region of interest" description="Disordered" evidence="8">
    <location>
        <begin position="476"/>
        <end position="498"/>
    </location>
</feature>
<accession>A0A5C6BWS6</accession>
<dbReference type="InterPro" id="IPR050738">
    <property type="entry name" value="Sulfatase"/>
</dbReference>
<dbReference type="GO" id="GO:0004065">
    <property type="term" value="F:arylsulfatase activity"/>
    <property type="evidence" value="ECO:0007669"/>
    <property type="project" value="UniProtKB-EC"/>
</dbReference>
<evidence type="ECO:0000313" key="10">
    <source>
        <dbReference type="EMBL" id="TWU16740.1"/>
    </source>
</evidence>
<keyword evidence="6" id="KW-0106">Calcium</keyword>
<evidence type="ECO:0000256" key="3">
    <source>
        <dbReference type="ARBA" id="ARBA00022723"/>
    </source>
</evidence>
<name>A0A5C6BWS6_9BACT</name>
<gene>
    <name evidence="10" type="primary">atsA_54</name>
    <name evidence="10" type="ORF">Poly21_39460</name>
</gene>
<evidence type="ECO:0000259" key="9">
    <source>
        <dbReference type="Pfam" id="PF00884"/>
    </source>
</evidence>
<keyword evidence="7" id="KW-0325">Glycoprotein</keyword>
<dbReference type="PANTHER" id="PTHR42693">
    <property type="entry name" value="ARYLSULFATASE FAMILY MEMBER"/>
    <property type="match status" value="1"/>
</dbReference>
<dbReference type="EMBL" id="SJPU01000002">
    <property type="protein sequence ID" value="TWU16740.1"/>
    <property type="molecule type" value="Genomic_DNA"/>
</dbReference>
<dbReference type="PROSITE" id="PS00523">
    <property type="entry name" value="SULFATASE_1"/>
    <property type="match status" value="1"/>
</dbReference>
<dbReference type="SUPFAM" id="SSF53649">
    <property type="entry name" value="Alkaline phosphatase-like"/>
    <property type="match status" value="1"/>
</dbReference>
<evidence type="ECO:0000256" key="8">
    <source>
        <dbReference type="SAM" id="MobiDB-lite"/>
    </source>
</evidence>
<organism evidence="10 11">
    <name type="scientific">Allorhodopirellula heiligendammensis</name>
    <dbReference type="NCBI Taxonomy" id="2714739"/>
    <lineage>
        <taxon>Bacteria</taxon>
        <taxon>Pseudomonadati</taxon>
        <taxon>Planctomycetota</taxon>
        <taxon>Planctomycetia</taxon>
        <taxon>Pirellulales</taxon>
        <taxon>Pirellulaceae</taxon>
        <taxon>Allorhodopirellula</taxon>
    </lineage>
</organism>
<evidence type="ECO:0000256" key="4">
    <source>
        <dbReference type="ARBA" id="ARBA00022729"/>
    </source>
</evidence>
<proteinExistence type="inferred from homology"/>
<evidence type="ECO:0000256" key="2">
    <source>
        <dbReference type="ARBA" id="ARBA00008779"/>
    </source>
</evidence>
<protein>
    <submittedName>
        <fullName evidence="10">Arylsulfatase</fullName>
        <ecNumber evidence="10">3.1.6.1</ecNumber>
    </submittedName>
</protein>
<feature type="domain" description="Sulfatase N-terminal" evidence="9">
    <location>
        <begin position="40"/>
        <end position="364"/>
    </location>
</feature>
<keyword evidence="5 10" id="KW-0378">Hydrolase</keyword>
<keyword evidence="3" id="KW-0479">Metal-binding</keyword>
<dbReference type="GO" id="GO:0046872">
    <property type="term" value="F:metal ion binding"/>
    <property type="evidence" value="ECO:0007669"/>
    <property type="project" value="UniProtKB-KW"/>
</dbReference>
<dbReference type="EC" id="3.1.6.1" evidence="10"/>
<dbReference type="OrthoDB" id="9783154at2"/>
<dbReference type="InterPro" id="IPR017850">
    <property type="entry name" value="Alkaline_phosphatase_core_sf"/>
</dbReference>
<dbReference type="PANTHER" id="PTHR42693:SF53">
    <property type="entry name" value="ENDO-4-O-SULFATASE"/>
    <property type="match status" value="1"/>
</dbReference>
<evidence type="ECO:0000256" key="5">
    <source>
        <dbReference type="ARBA" id="ARBA00022801"/>
    </source>
</evidence>
<keyword evidence="4" id="KW-0732">Signal</keyword>
<dbReference type="Gene3D" id="3.30.1120.10">
    <property type="match status" value="1"/>
</dbReference>
<dbReference type="Pfam" id="PF00884">
    <property type="entry name" value="Sulfatase"/>
    <property type="match status" value="1"/>
</dbReference>
<evidence type="ECO:0000256" key="6">
    <source>
        <dbReference type="ARBA" id="ARBA00022837"/>
    </source>
</evidence>
<dbReference type="Gene3D" id="3.40.720.10">
    <property type="entry name" value="Alkaline Phosphatase, subunit A"/>
    <property type="match status" value="1"/>
</dbReference>
<reference evidence="10 11" key="1">
    <citation type="journal article" date="2020" name="Antonie Van Leeuwenhoek">
        <title>Rhodopirellula heiligendammensis sp. nov., Rhodopirellula pilleata sp. nov., and Rhodopirellula solitaria sp. nov. isolated from natural or artificial marine surfaces in Northern Germany and California, USA, and emended description of the genus Rhodopirellula.</title>
        <authorList>
            <person name="Kallscheuer N."/>
            <person name="Wiegand S."/>
            <person name="Jogler M."/>
            <person name="Boedeker C."/>
            <person name="Peeters S.H."/>
            <person name="Rast P."/>
            <person name="Heuer A."/>
            <person name="Jetten M.S.M."/>
            <person name="Rohde M."/>
            <person name="Jogler C."/>
        </authorList>
    </citation>
    <scope>NUCLEOTIDE SEQUENCE [LARGE SCALE GENOMIC DNA]</scope>
    <source>
        <strain evidence="10 11">Poly21</strain>
    </source>
</reference>
<sequence length="498" mass="55322">MFAIRISAFSVIIVTTLFSLIGSVNFGGQSSLYADSVGRPNFVIIFTDDQGYGDLGCFGSTTIKTPHIDKMASEGRRFTSFMVASPVCTPSRAALMTGCYPKRVGMHHHVLFPQSTIGLNPDEVTIADHLRGLGYATACYGKWHLGHHPETLPRQNGFDEYFGIPYSNDMNHPDNKGKPRIPSDQLWTDQSTAINQWNAPLILNETIVELPADQRTITRRYTDHAVDFIKTHQDEPFFVYLAHSMPHIPLYVPADAYDPNPENAYTCVIEHIDAEVGRVMTTIKELNLSDNTYVIFTSDNGPWLQFKNHGGSAGPLREGKGTTFEGGQRVPCVMWGPGRIPAGSQCNELMGTIDMLPTIAALTNSTLSPDRKIDGMDLSALVTGETTESPRREFIHYTSHGDLEGIRQGKWKLLVKRRKKANNHASGDKKVSPETLTTIMLFDLAADVGEQRNLAKEHPEIVEKLRKRMIELDSEIEAGARPTWKMPSKPNADKKAPN</sequence>
<dbReference type="InterPro" id="IPR000917">
    <property type="entry name" value="Sulfatase_N"/>
</dbReference>
<evidence type="ECO:0000256" key="7">
    <source>
        <dbReference type="ARBA" id="ARBA00023180"/>
    </source>
</evidence>
<dbReference type="CDD" id="cd16026">
    <property type="entry name" value="GALNS_like"/>
    <property type="match status" value="1"/>
</dbReference>
<evidence type="ECO:0000256" key="1">
    <source>
        <dbReference type="ARBA" id="ARBA00001913"/>
    </source>
</evidence>
<dbReference type="Pfam" id="PF14707">
    <property type="entry name" value="Sulfatase_C"/>
    <property type="match status" value="1"/>
</dbReference>
<dbReference type="AlphaFoldDB" id="A0A5C6BWS6"/>
<dbReference type="Proteomes" id="UP000319908">
    <property type="component" value="Unassembled WGS sequence"/>
</dbReference>
<comment type="similarity">
    <text evidence="2">Belongs to the sulfatase family.</text>
</comment>